<evidence type="ECO:0000256" key="2">
    <source>
        <dbReference type="SAM" id="MobiDB-lite"/>
    </source>
</evidence>
<feature type="compositionally biased region" description="Basic and acidic residues" evidence="2">
    <location>
        <begin position="1"/>
        <end position="12"/>
    </location>
</feature>
<sequence length="253" mass="29529">MHNQSEKVNDQRKVRKAKKNKPTPQVTEEVRKVTNLWAQSLKAEIRRSKDDEDEDVRIILEAIQDFLKKNHSQTPENFDLGAKQLFGDNYKNYAQRRISWKEFVVVELKWKPLEAKPLDSIEQPAKKCEPVNFKKNLNIKVQKEKKQPVGQPQKQSEEEQKQQPITDQQSVGEKEQLGHEQVTVTPGADLSNLVQSLINDVRKMEAQRAEDQTRMNKMEIQRAEDQIRINKLEVRVSEVERLLAQTTLFLPQV</sequence>
<reference evidence="3 4" key="1">
    <citation type="submission" date="2024-03" db="EMBL/GenBank/DDBJ databases">
        <title>The Acrasis kona genome and developmental transcriptomes reveal deep origins of eukaryotic multicellular pathways.</title>
        <authorList>
            <person name="Sheikh S."/>
            <person name="Fu C.-J."/>
            <person name="Brown M.W."/>
            <person name="Baldauf S.L."/>
        </authorList>
    </citation>
    <scope>NUCLEOTIDE SEQUENCE [LARGE SCALE GENOMIC DNA]</scope>
    <source>
        <strain evidence="3 4">ATCC MYA-3509</strain>
    </source>
</reference>
<feature type="region of interest" description="Disordered" evidence="2">
    <location>
        <begin position="139"/>
        <end position="178"/>
    </location>
</feature>
<evidence type="ECO:0000313" key="4">
    <source>
        <dbReference type="Proteomes" id="UP001431209"/>
    </source>
</evidence>
<protein>
    <submittedName>
        <fullName evidence="3">Sodium leak channel non-selective protein</fullName>
    </submittedName>
</protein>
<organism evidence="3 4">
    <name type="scientific">Acrasis kona</name>
    <dbReference type="NCBI Taxonomy" id="1008807"/>
    <lineage>
        <taxon>Eukaryota</taxon>
        <taxon>Discoba</taxon>
        <taxon>Heterolobosea</taxon>
        <taxon>Tetramitia</taxon>
        <taxon>Eutetramitia</taxon>
        <taxon>Acrasidae</taxon>
        <taxon>Acrasis</taxon>
    </lineage>
</organism>
<accession>A0AAW2ZIG0</accession>
<proteinExistence type="predicted"/>
<dbReference type="EMBL" id="JAOPGA020001447">
    <property type="protein sequence ID" value="KAL0488511.1"/>
    <property type="molecule type" value="Genomic_DNA"/>
</dbReference>
<gene>
    <name evidence="3" type="ORF">AKO1_015720</name>
</gene>
<dbReference type="AlphaFoldDB" id="A0AAW2ZIG0"/>
<feature type="region of interest" description="Disordered" evidence="2">
    <location>
        <begin position="1"/>
        <end position="27"/>
    </location>
</feature>
<keyword evidence="1" id="KW-0175">Coiled coil</keyword>
<comment type="caution">
    <text evidence="3">The sequence shown here is derived from an EMBL/GenBank/DDBJ whole genome shotgun (WGS) entry which is preliminary data.</text>
</comment>
<name>A0AAW2ZIG0_9EUKA</name>
<feature type="coiled-coil region" evidence="1">
    <location>
        <begin position="194"/>
        <end position="235"/>
    </location>
</feature>
<evidence type="ECO:0000313" key="3">
    <source>
        <dbReference type="EMBL" id="KAL0488511.1"/>
    </source>
</evidence>
<evidence type="ECO:0000256" key="1">
    <source>
        <dbReference type="SAM" id="Coils"/>
    </source>
</evidence>
<dbReference type="Proteomes" id="UP001431209">
    <property type="component" value="Unassembled WGS sequence"/>
</dbReference>
<keyword evidence="4" id="KW-1185">Reference proteome</keyword>